<protein>
    <submittedName>
        <fullName evidence="3">Uncharacterized protein</fullName>
    </submittedName>
</protein>
<name>A0A6F8ZEK7_9FIRM</name>
<feature type="region of interest" description="Disordered" evidence="1">
    <location>
        <begin position="31"/>
        <end position="52"/>
    </location>
</feature>
<accession>A0A6F8ZEK7</accession>
<dbReference type="KEGG" id="hfv:R50_0930"/>
<keyword evidence="2" id="KW-0732">Signal</keyword>
<keyword evidence="4" id="KW-1185">Reference proteome</keyword>
<evidence type="ECO:0000313" key="4">
    <source>
        <dbReference type="Proteomes" id="UP000503399"/>
    </source>
</evidence>
<gene>
    <name evidence="3" type="ORF">R50_0930</name>
</gene>
<dbReference type="EMBL" id="LR778114">
    <property type="protein sequence ID" value="CAB1128436.1"/>
    <property type="molecule type" value="Genomic_DNA"/>
</dbReference>
<reference evidence="3 4" key="1">
    <citation type="submission" date="2020-02" db="EMBL/GenBank/DDBJ databases">
        <authorList>
            <person name="Hogendoorn C."/>
        </authorList>
    </citation>
    <scope>NUCLEOTIDE SEQUENCE [LARGE SCALE GENOMIC DNA]</scope>
    <source>
        <strain evidence="3">R501</strain>
    </source>
</reference>
<dbReference type="PROSITE" id="PS51257">
    <property type="entry name" value="PROKAR_LIPOPROTEIN"/>
    <property type="match status" value="1"/>
</dbReference>
<evidence type="ECO:0000313" key="3">
    <source>
        <dbReference type="EMBL" id="CAB1128436.1"/>
    </source>
</evidence>
<feature type="chain" id="PRO_5026347809" evidence="2">
    <location>
        <begin position="30"/>
        <end position="75"/>
    </location>
</feature>
<evidence type="ECO:0000256" key="2">
    <source>
        <dbReference type="SAM" id="SignalP"/>
    </source>
</evidence>
<proteinExistence type="predicted"/>
<evidence type="ECO:0000256" key="1">
    <source>
        <dbReference type="SAM" id="MobiDB-lite"/>
    </source>
</evidence>
<sequence length="75" mass="7790">MQRGRLLSTSAALLTGLLVTACGPSPAPAAFTAHAPSARRRARLRPVPSRPPATAFPALVRDAMAFAAPRTQVSL</sequence>
<feature type="signal peptide" evidence="2">
    <location>
        <begin position="1"/>
        <end position="29"/>
    </location>
</feature>
<dbReference type="Proteomes" id="UP000503399">
    <property type="component" value="Chromosome"/>
</dbReference>
<organism evidence="3 4">
    <name type="scientific">Candidatus Hydrogenisulfobacillus filiaventi</name>
    <dbReference type="NCBI Taxonomy" id="2707344"/>
    <lineage>
        <taxon>Bacteria</taxon>
        <taxon>Bacillati</taxon>
        <taxon>Bacillota</taxon>
        <taxon>Clostridia</taxon>
        <taxon>Eubacteriales</taxon>
        <taxon>Clostridiales Family XVII. Incertae Sedis</taxon>
        <taxon>Candidatus Hydrogenisulfobacillus</taxon>
    </lineage>
</organism>
<dbReference type="AlphaFoldDB" id="A0A6F8ZEK7"/>